<reference evidence="1 2" key="1">
    <citation type="journal article" date="2018" name="Evol. Lett.">
        <title>Horizontal gene cluster transfer increased hallucinogenic mushroom diversity.</title>
        <authorList>
            <person name="Reynolds H.T."/>
            <person name="Vijayakumar V."/>
            <person name="Gluck-Thaler E."/>
            <person name="Korotkin H.B."/>
            <person name="Matheny P.B."/>
            <person name="Slot J.C."/>
        </authorList>
    </citation>
    <scope>NUCLEOTIDE SEQUENCE [LARGE SCALE GENOMIC DNA]</scope>
    <source>
        <strain evidence="1 2">SRW20</strain>
    </source>
</reference>
<gene>
    <name evidence="1" type="ORF">CVT26_003003</name>
</gene>
<dbReference type="EMBL" id="NHYE01004846">
    <property type="protein sequence ID" value="PPQ81641.1"/>
    <property type="molecule type" value="Genomic_DNA"/>
</dbReference>
<organism evidence="1 2">
    <name type="scientific">Gymnopilus dilepis</name>
    <dbReference type="NCBI Taxonomy" id="231916"/>
    <lineage>
        <taxon>Eukaryota</taxon>
        <taxon>Fungi</taxon>
        <taxon>Dikarya</taxon>
        <taxon>Basidiomycota</taxon>
        <taxon>Agaricomycotina</taxon>
        <taxon>Agaricomycetes</taxon>
        <taxon>Agaricomycetidae</taxon>
        <taxon>Agaricales</taxon>
        <taxon>Agaricineae</taxon>
        <taxon>Hymenogastraceae</taxon>
        <taxon>Gymnopilus</taxon>
    </lineage>
</organism>
<dbReference type="Proteomes" id="UP000284706">
    <property type="component" value="Unassembled WGS sequence"/>
</dbReference>
<keyword evidence="2" id="KW-1185">Reference proteome</keyword>
<dbReference type="AlphaFoldDB" id="A0A409WT49"/>
<name>A0A409WT49_9AGAR</name>
<evidence type="ECO:0000313" key="2">
    <source>
        <dbReference type="Proteomes" id="UP000284706"/>
    </source>
</evidence>
<protein>
    <submittedName>
        <fullName evidence="1">Uncharacterized protein</fullName>
    </submittedName>
</protein>
<dbReference type="InParanoid" id="A0A409WT49"/>
<sequence>MSVSIKVESHRQFVDQLRSTYCEELRLVELGQEKLKEGMMVELQRVTDNSTTEGLVWCGWLAQMQLVDEHWVRFRIGPDSQEHRAILLVPVKFVQLGLISRVRYRHHYGHWPEDLLITAKSFPINPFSMINHNSTIPSKDLNRQTHNSFDGASC</sequence>
<accession>A0A409WT49</accession>
<comment type="caution">
    <text evidence="1">The sequence shown here is derived from an EMBL/GenBank/DDBJ whole genome shotgun (WGS) entry which is preliminary data.</text>
</comment>
<dbReference type="OrthoDB" id="10653415at2759"/>
<proteinExistence type="predicted"/>
<evidence type="ECO:0000313" key="1">
    <source>
        <dbReference type="EMBL" id="PPQ81641.1"/>
    </source>
</evidence>